<feature type="transmembrane region" description="Helical" evidence="1">
    <location>
        <begin position="81"/>
        <end position="100"/>
    </location>
</feature>
<keyword evidence="3" id="KW-1185">Reference proteome</keyword>
<keyword evidence="1" id="KW-1133">Transmembrane helix</keyword>
<dbReference type="Proteomes" id="UP001595952">
    <property type="component" value="Unassembled WGS sequence"/>
</dbReference>
<name>A0ABV9I8Q9_9DEIO</name>
<sequence>MSLPPEPPAPAFPRFRPAEFLPAFGLGWAAGAALSLVLRALGGALPDPCAGHTLLALAAPLLLGPGGLAFTAANWRRPRRAAVGLGLVLASLLPALAVGAQDIGQLRGRGCAGGYVVFTEGTGAQARSVSSLSLTPGSTQRLTGRIGGYQRATYPEPFLLSAQSSAAGLQVSLPRTRVRAGESFPVIVQVAPGAAVNTYTAGVGARTTHQGKQIVATGTLDITLRRSP</sequence>
<evidence type="ECO:0008006" key="4">
    <source>
        <dbReference type="Google" id="ProtNLM"/>
    </source>
</evidence>
<dbReference type="EMBL" id="JBHSEI010000004">
    <property type="protein sequence ID" value="MFC4638091.1"/>
    <property type="molecule type" value="Genomic_DNA"/>
</dbReference>
<feature type="transmembrane region" description="Helical" evidence="1">
    <location>
        <begin position="20"/>
        <end position="42"/>
    </location>
</feature>
<reference evidence="3" key="1">
    <citation type="journal article" date="2019" name="Int. J. Syst. Evol. Microbiol.">
        <title>The Global Catalogue of Microorganisms (GCM) 10K type strain sequencing project: providing services to taxonomists for standard genome sequencing and annotation.</title>
        <authorList>
            <consortium name="The Broad Institute Genomics Platform"/>
            <consortium name="The Broad Institute Genome Sequencing Center for Infectious Disease"/>
            <person name="Wu L."/>
            <person name="Ma J."/>
        </authorList>
    </citation>
    <scope>NUCLEOTIDE SEQUENCE [LARGE SCALE GENOMIC DNA]</scope>
    <source>
        <strain evidence="3">CCUG 55995</strain>
    </source>
</reference>
<keyword evidence="1" id="KW-0472">Membrane</keyword>
<comment type="caution">
    <text evidence="2">The sequence shown here is derived from an EMBL/GenBank/DDBJ whole genome shotgun (WGS) entry which is preliminary data.</text>
</comment>
<evidence type="ECO:0000256" key="1">
    <source>
        <dbReference type="SAM" id="Phobius"/>
    </source>
</evidence>
<accession>A0ABV9I8Q9</accession>
<proteinExistence type="predicted"/>
<dbReference type="RefSeq" id="WP_380061105.1">
    <property type="nucleotide sequence ID" value="NZ_JBHSEI010000004.1"/>
</dbReference>
<gene>
    <name evidence="2" type="ORF">ACFO0D_07030</name>
</gene>
<organism evidence="2 3">
    <name type="scientific">Deinococcus hohokamensis</name>
    <dbReference type="NCBI Taxonomy" id="309883"/>
    <lineage>
        <taxon>Bacteria</taxon>
        <taxon>Thermotogati</taxon>
        <taxon>Deinococcota</taxon>
        <taxon>Deinococci</taxon>
        <taxon>Deinococcales</taxon>
        <taxon>Deinococcaceae</taxon>
        <taxon>Deinococcus</taxon>
    </lineage>
</organism>
<keyword evidence="1" id="KW-0812">Transmembrane</keyword>
<evidence type="ECO:0000313" key="3">
    <source>
        <dbReference type="Proteomes" id="UP001595952"/>
    </source>
</evidence>
<evidence type="ECO:0000313" key="2">
    <source>
        <dbReference type="EMBL" id="MFC4638091.1"/>
    </source>
</evidence>
<protein>
    <recommendedName>
        <fullName evidence="4">DUF4131 domain-containing protein</fullName>
    </recommendedName>
</protein>
<feature type="transmembrane region" description="Helical" evidence="1">
    <location>
        <begin position="54"/>
        <end position="75"/>
    </location>
</feature>